<keyword evidence="1" id="KW-0805">Transcription regulation</keyword>
<feature type="transmembrane region" description="Helical" evidence="3">
    <location>
        <begin position="88"/>
        <end position="112"/>
    </location>
</feature>
<feature type="transmembrane region" description="Helical" evidence="3">
    <location>
        <begin position="217"/>
        <end position="234"/>
    </location>
</feature>
<keyword evidence="3" id="KW-1133">Transmembrane helix</keyword>
<evidence type="ECO:0000259" key="4">
    <source>
        <dbReference type="Pfam" id="PF13490"/>
    </source>
</evidence>
<proteinExistence type="predicted"/>
<dbReference type="Proteomes" id="UP000199622">
    <property type="component" value="Unassembled WGS sequence"/>
</dbReference>
<keyword evidence="3" id="KW-0812">Transmembrane</keyword>
<evidence type="ECO:0000256" key="2">
    <source>
        <dbReference type="ARBA" id="ARBA00023163"/>
    </source>
</evidence>
<keyword evidence="2" id="KW-0804">Transcription</keyword>
<evidence type="ECO:0000313" key="5">
    <source>
        <dbReference type="EMBL" id="SED64857.1"/>
    </source>
</evidence>
<keyword evidence="6" id="KW-1185">Reference proteome</keyword>
<keyword evidence="5" id="KW-0863">Zinc-finger</keyword>
<feature type="transmembrane region" description="Helical" evidence="3">
    <location>
        <begin position="246"/>
        <end position="264"/>
    </location>
</feature>
<dbReference type="Pfam" id="PF13490">
    <property type="entry name" value="zf-HC2"/>
    <property type="match status" value="1"/>
</dbReference>
<feature type="transmembrane region" description="Helical" evidence="3">
    <location>
        <begin position="191"/>
        <end position="210"/>
    </location>
</feature>
<keyword evidence="5" id="KW-0479">Metal-binding</keyword>
<evidence type="ECO:0000256" key="1">
    <source>
        <dbReference type="ARBA" id="ARBA00023015"/>
    </source>
</evidence>
<accession>A0A1H5CE41</accession>
<sequence>MNHAPERLLAAYAAGDELPGDQLWGLEAHLETCPACRARLAEVAPVQPVVDAVWNRLSFEVLLPAGPFHEPYTPRPQPRRRRRRARWLDTWVTPAMAPWLATIVAVTLVAVLLDGVWHAMLDVAAVQLFAPVLPVLGVAASWARGLDPAYEVVTATPRAGLYLIVRRTVAVLAVVLPVLGVAGWLTGTAPALWLLPSLAFATGTLALGGLVGVSRAAYALIAVWVAVIVLPALVQRGQTFALTTGAWPVWAGIFALTTVVVALHKGAFTRLGARN</sequence>
<feature type="transmembrane region" description="Helical" evidence="3">
    <location>
        <begin position="164"/>
        <end position="185"/>
    </location>
</feature>
<dbReference type="RefSeq" id="WP_091318062.1">
    <property type="nucleotide sequence ID" value="NZ_FNSO01000004.1"/>
</dbReference>
<gene>
    <name evidence="5" type="ORF">SAMN04489727_8731</name>
</gene>
<dbReference type="STRING" id="208445.SAMN04489727_8731"/>
<protein>
    <submittedName>
        <fullName evidence="5">Putative zinc-finger</fullName>
    </submittedName>
</protein>
<dbReference type="InterPro" id="IPR027383">
    <property type="entry name" value="Znf_put"/>
</dbReference>
<dbReference type="Gene3D" id="1.10.10.1320">
    <property type="entry name" value="Anti-sigma factor, zinc-finger domain"/>
    <property type="match status" value="1"/>
</dbReference>
<dbReference type="EMBL" id="FNSO01000004">
    <property type="protein sequence ID" value="SED64857.1"/>
    <property type="molecule type" value="Genomic_DNA"/>
</dbReference>
<feature type="domain" description="Putative zinc-finger" evidence="4">
    <location>
        <begin position="7"/>
        <end position="37"/>
    </location>
</feature>
<reference evidence="6" key="1">
    <citation type="submission" date="2016-10" db="EMBL/GenBank/DDBJ databases">
        <authorList>
            <person name="Varghese N."/>
            <person name="Submissions S."/>
        </authorList>
    </citation>
    <scope>NUCLEOTIDE SEQUENCE [LARGE SCALE GENOMIC DNA]</scope>
    <source>
        <strain evidence="6">DSM 44544</strain>
    </source>
</reference>
<feature type="transmembrane region" description="Helical" evidence="3">
    <location>
        <begin position="124"/>
        <end position="143"/>
    </location>
</feature>
<dbReference type="AlphaFoldDB" id="A0A1H5CE41"/>
<dbReference type="OrthoDB" id="3424744at2"/>
<organism evidence="5 6">
    <name type="scientific">Amycolatopsis tolypomycina</name>
    <dbReference type="NCBI Taxonomy" id="208445"/>
    <lineage>
        <taxon>Bacteria</taxon>
        <taxon>Bacillati</taxon>
        <taxon>Actinomycetota</taxon>
        <taxon>Actinomycetes</taxon>
        <taxon>Pseudonocardiales</taxon>
        <taxon>Pseudonocardiaceae</taxon>
        <taxon>Amycolatopsis</taxon>
    </lineage>
</organism>
<evidence type="ECO:0000256" key="3">
    <source>
        <dbReference type="SAM" id="Phobius"/>
    </source>
</evidence>
<keyword evidence="5" id="KW-0862">Zinc</keyword>
<evidence type="ECO:0000313" key="6">
    <source>
        <dbReference type="Proteomes" id="UP000199622"/>
    </source>
</evidence>
<name>A0A1H5CE41_9PSEU</name>
<dbReference type="InterPro" id="IPR041916">
    <property type="entry name" value="Anti_sigma_zinc_sf"/>
</dbReference>
<dbReference type="GO" id="GO:0008270">
    <property type="term" value="F:zinc ion binding"/>
    <property type="evidence" value="ECO:0007669"/>
    <property type="project" value="UniProtKB-KW"/>
</dbReference>
<keyword evidence="3" id="KW-0472">Membrane</keyword>